<keyword evidence="2" id="KW-1185">Reference proteome</keyword>
<evidence type="ECO:0000313" key="1">
    <source>
        <dbReference type="EMBL" id="ONK62519.1"/>
    </source>
</evidence>
<protein>
    <submittedName>
        <fullName evidence="1">Uncharacterized protein</fullName>
    </submittedName>
</protein>
<dbReference type="Proteomes" id="UP000243459">
    <property type="component" value="Chromosome 7"/>
</dbReference>
<organism evidence="1 2">
    <name type="scientific">Asparagus officinalis</name>
    <name type="common">Garden asparagus</name>
    <dbReference type="NCBI Taxonomy" id="4686"/>
    <lineage>
        <taxon>Eukaryota</taxon>
        <taxon>Viridiplantae</taxon>
        <taxon>Streptophyta</taxon>
        <taxon>Embryophyta</taxon>
        <taxon>Tracheophyta</taxon>
        <taxon>Spermatophyta</taxon>
        <taxon>Magnoliopsida</taxon>
        <taxon>Liliopsida</taxon>
        <taxon>Asparagales</taxon>
        <taxon>Asparagaceae</taxon>
        <taxon>Asparagoideae</taxon>
        <taxon>Asparagus</taxon>
    </lineage>
</organism>
<evidence type="ECO:0000313" key="2">
    <source>
        <dbReference type="Proteomes" id="UP000243459"/>
    </source>
</evidence>
<dbReference type="AlphaFoldDB" id="A0A5P1ECK2"/>
<reference evidence="2" key="1">
    <citation type="journal article" date="2017" name="Nat. Commun.">
        <title>The asparagus genome sheds light on the origin and evolution of a young Y chromosome.</title>
        <authorList>
            <person name="Harkess A."/>
            <person name="Zhou J."/>
            <person name="Xu C."/>
            <person name="Bowers J.E."/>
            <person name="Van der Hulst R."/>
            <person name="Ayyampalayam S."/>
            <person name="Mercati F."/>
            <person name="Riccardi P."/>
            <person name="McKain M.R."/>
            <person name="Kakrana A."/>
            <person name="Tang H."/>
            <person name="Ray J."/>
            <person name="Groenendijk J."/>
            <person name="Arikit S."/>
            <person name="Mathioni S.M."/>
            <person name="Nakano M."/>
            <person name="Shan H."/>
            <person name="Telgmann-Rauber A."/>
            <person name="Kanno A."/>
            <person name="Yue Z."/>
            <person name="Chen H."/>
            <person name="Li W."/>
            <person name="Chen Y."/>
            <person name="Xu X."/>
            <person name="Zhang Y."/>
            <person name="Luo S."/>
            <person name="Chen H."/>
            <person name="Gao J."/>
            <person name="Mao Z."/>
            <person name="Pires J.C."/>
            <person name="Luo M."/>
            <person name="Kudrna D."/>
            <person name="Wing R.A."/>
            <person name="Meyers B.C."/>
            <person name="Yi K."/>
            <person name="Kong H."/>
            <person name="Lavrijsen P."/>
            <person name="Sunseri F."/>
            <person name="Falavigna A."/>
            <person name="Ye Y."/>
            <person name="Leebens-Mack J.H."/>
            <person name="Chen G."/>
        </authorList>
    </citation>
    <scope>NUCLEOTIDE SEQUENCE [LARGE SCALE GENOMIC DNA]</scope>
    <source>
        <strain evidence="2">cv. DH0086</strain>
    </source>
</reference>
<name>A0A5P1ECK2_ASPOF</name>
<sequence length="93" mass="9725">MSSGDFPQYFSFQLGGEIKPGTPQALLRPKLADAAARTCCKATTAHFAGEAAGDAPAKAEKIDLGRWISFRVANRADGVGCSRRKGRGGILTG</sequence>
<accession>A0A5P1ECK2</accession>
<gene>
    <name evidence="1" type="ORF">A4U43_C07F4920</name>
</gene>
<dbReference type="EMBL" id="CM007387">
    <property type="protein sequence ID" value="ONK62519.1"/>
    <property type="molecule type" value="Genomic_DNA"/>
</dbReference>
<dbReference type="Gramene" id="ONK62519">
    <property type="protein sequence ID" value="ONK62519"/>
    <property type="gene ID" value="A4U43_C07F4920"/>
</dbReference>
<proteinExistence type="predicted"/>